<feature type="chain" id="PRO_5029805935" description="LamG domain-containing protein" evidence="1">
    <location>
        <begin position="25"/>
        <end position="268"/>
    </location>
</feature>
<keyword evidence="1" id="KW-0732">Signal</keyword>
<dbReference type="SUPFAM" id="SSF49899">
    <property type="entry name" value="Concanavalin A-like lectins/glucanases"/>
    <property type="match status" value="1"/>
</dbReference>
<evidence type="ECO:0008006" key="4">
    <source>
        <dbReference type="Google" id="ProtNLM"/>
    </source>
</evidence>
<dbReference type="AlphaFoldDB" id="A0A7L5E2U5"/>
<dbReference type="KEGG" id="mrob:HH214_12620"/>
<organism evidence="2 3">
    <name type="scientific">Mucilaginibacter robiniae</name>
    <dbReference type="NCBI Taxonomy" id="2728022"/>
    <lineage>
        <taxon>Bacteria</taxon>
        <taxon>Pseudomonadati</taxon>
        <taxon>Bacteroidota</taxon>
        <taxon>Sphingobacteriia</taxon>
        <taxon>Sphingobacteriales</taxon>
        <taxon>Sphingobacteriaceae</taxon>
        <taxon>Mucilaginibacter</taxon>
    </lineage>
</organism>
<evidence type="ECO:0000256" key="1">
    <source>
        <dbReference type="SAM" id="SignalP"/>
    </source>
</evidence>
<dbReference type="RefSeq" id="WP_169608173.1">
    <property type="nucleotide sequence ID" value="NZ_CP051682.1"/>
</dbReference>
<dbReference type="EMBL" id="CP051682">
    <property type="protein sequence ID" value="QJD96659.1"/>
    <property type="molecule type" value="Genomic_DNA"/>
</dbReference>
<dbReference type="GO" id="GO:0004553">
    <property type="term" value="F:hydrolase activity, hydrolyzing O-glycosyl compounds"/>
    <property type="evidence" value="ECO:0007669"/>
    <property type="project" value="UniProtKB-ARBA"/>
</dbReference>
<proteinExistence type="predicted"/>
<dbReference type="InterPro" id="IPR013320">
    <property type="entry name" value="ConA-like_dom_sf"/>
</dbReference>
<dbReference type="GO" id="GO:0005975">
    <property type="term" value="P:carbohydrate metabolic process"/>
    <property type="evidence" value="ECO:0007669"/>
    <property type="project" value="UniProtKB-ARBA"/>
</dbReference>
<keyword evidence="3" id="KW-1185">Reference proteome</keyword>
<evidence type="ECO:0000313" key="2">
    <source>
        <dbReference type="EMBL" id="QJD96659.1"/>
    </source>
</evidence>
<reference evidence="2 3" key="1">
    <citation type="submission" date="2020-04" db="EMBL/GenBank/DDBJ databases">
        <title>Genome sequencing of novel species.</title>
        <authorList>
            <person name="Heo J."/>
            <person name="Kim S.-J."/>
            <person name="Kim J.-S."/>
            <person name="Hong S.-B."/>
            <person name="Kwon S.-W."/>
        </authorList>
    </citation>
    <scope>NUCLEOTIDE SEQUENCE [LARGE SCALE GENOMIC DNA]</scope>
    <source>
        <strain evidence="2 3">F39-2</strain>
    </source>
</reference>
<feature type="signal peptide" evidence="1">
    <location>
        <begin position="1"/>
        <end position="24"/>
    </location>
</feature>
<name>A0A7L5E2U5_9SPHI</name>
<dbReference type="Proteomes" id="UP000503278">
    <property type="component" value="Chromosome"/>
</dbReference>
<evidence type="ECO:0000313" key="3">
    <source>
        <dbReference type="Proteomes" id="UP000503278"/>
    </source>
</evidence>
<gene>
    <name evidence="2" type="ORF">HH214_12620</name>
</gene>
<sequence>MKKQSLLIALIITLTILSSSHTYAQLGGLLQRAKDKVAQRAGEMMDGKKSSKTETTTSNRRHSVTTVFDFTSGDSLIFAEDFSTVPVGASVKSLKTNGAATVATVEDQSGKWLLMEQSATYRLTKQRFYPKHFTVEFDIVVAADKVGDVYPVVFGFTNDNSTKGYISQDGGHVTVQYYNNDKVAVSNNHGKYLTTDFDLTPYNNRPMHVSMMVDGERFALYLDKAKIADTEFFLPTDTKNLYISAPTQYSNGAKVLIGNLRIAGFKKI</sequence>
<protein>
    <recommendedName>
        <fullName evidence="4">LamG domain-containing protein</fullName>
    </recommendedName>
</protein>
<accession>A0A7L5E2U5</accession>